<sequence>MAYSNRQIITSLEADRYIALRLERALGGVGEQMVIQGNMFADAFTRLTWYISCLTDNYQDVCQNLKNEDKRFVLGIVEPVIARNNYFSPFIRTDKEFGEGLMRLI</sequence>
<proteinExistence type="predicted"/>
<name>A0ABS4P9V0_9GAMM</name>
<reference evidence="2" key="2">
    <citation type="submission" date="2023-07" db="EMBL/GenBank/DDBJ databases">
        <title>Genome mining of underrepresented organisms for secondary metabolites.</title>
        <authorList>
            <person name="D'Agostino P.M."/>
        </authorList>
    </citation>
    <scope>NUCLEOTIDE SEQUENCE [LARGE SCALE GENOMIC DNA]</scope>
    <source>
        <strain evidence="2">WS4403</strain>
    </source>
</reference>
<protein>
    <submittedName>
        <fullName evidence="1">Uncharacterized protein</fullName>
    </submittedName>
</protein>
<dbReference type="RefSeq" id="WP_017798999.1">
    <property type="nucleotide sequence ID" value="NZ_JAGGMQ010000001.1"/>
</dbReference>
<accession>A0ABS4P9V0</accession>
<gene>
    <name evidence="1" type="ORF">J2125_002596</name>
</gene>
<reference evidence="1 2" key="1">
    <citation type="submission" date="2021-03" db="EMBL/GenBank/DDBJ databases">
        <authorList>
            <person name="D'Agostino P."/>
            <person name="Huntemann M."/>
            <person name="Clum A."/>
            <person name="Spunde A."/>
            <person name="Palaniappan K."/>
            <person name="Ritter S."/>
            <person name="Mikhailova N."/>
            <person name="Chen I.-M."/>
            <person name="Stamatis D."/>
            <person name="Reddy T."/>
            <person name="O'Malley R."/>
            <person name="Daum C."/>
            <person name="Shapiro N."/>
            <person name="Ivanova N."/>
            <person name="Kyrpides N."/>
            <person name="Woyke T."/>
        </authorList>
    </citation>
    <scope>NUCLEOTIDE SEQUENCE [LARGE SCALE GENOMIC DNA]</scope>
    <source>
        <strain evidence="1 2">WS4403</strain>
    </source>
</reference>
<keyword evidence="2" id="KW-1185">Reference proteome</keyword>
<organism evidence="1 2">
    <name type="scientific">Winslowiella toletana</name>
    <dbReference type="NCBI Taxonomy" id="92490"/>
    <lineage>
        <taxon>Bacteria</taxon>
        <taxon>Pseudomonadati</taxon>
        <taxon>Pseudomonadota</taxon>
        <taxon>Gammaproteobacteria</taxon>
        <taxon>Enterobacterales</taxon>
        <taxon>Erwiniaceae</taxon>
        <taxon>Winslowiella</taxon>
    </lineage>
</organism>
<evidence type="ECO:0000313" key="1">
    <source>
        <dbReference type="EMBL" id="MBP2169404.1"/>
    </source>
</evidence>
<evidence type="ECO:0000313" key="2">
    <source>
        <dbReference type="Proteomes" id="UP001195624"/>
    </source>
</evidence>
<dbReference type="Proteomes" id="UP001195624">
    <property type="component" value="Unassembled WGS sequence"/>
</dbReference>
<dbReference type="EMBL" id="JAGGMQ010000001">
    <property type="protein sequence ID" value="MBP2169404.1"/>
    <property type="molecule type" value="Genomic_DNA"/>
</dbReference>
<comment type="caution">
    <text evidence="1">The sequence shown here is derived from an EMBL/GenBank/DDBJ whole genome shotgun (WGS) entry which is preliminary data.</text>
</comment>